<dbReference type="GO" id="GO:0016829">
    <property type="term" value="F:lyase activity"/>
    <property type="evidence" value="ECO:0007669"/>
    <property type="project" value="UniProtKB-KW"/>
</dbReference>
<comment type="catalytic activity">
    <reaction evidence="6">
        <text>2 D-glyceraldehyde 3-phosphate = 4-(hydroxymethyl)-2-furancarboxaldehyde phosphate + phosphate + 2 H2O</text>
        <dbReference type="Rhea" id="RHEA:43536"/>
        <dbReference type="ChEBI" id="CHEBI:15377"/>
        <dbReference type="ChEBI" id="CHEBI:43474"/>
        <dbReference type="ChEBI" id="CHEBI:59776"/>
        <dbReference type="ChEBI" id="CHEBI:83407"/>
        <dbReference type="EC" id="4.2.3.153"/>
    </reaction>
</comment>
<dbReference type="EC" id="4.2.3.153" evidence="2"/>
<comment type="function">
    <text evidence="1">Catalyzes the formation of 4-(hydroxymethyl)-2-furancarboxaldehyde phosphate (4-HFC-P) from two molecules of glyceraldehyde-3-P (GA-3-P).</text>
</comment>
<proteinExistence type="predicted"/>
<evidence type="ECO:0000256" key="3">
    <source>
        <dbReference type="ARBA" id="ARBA00023239"/>
    </source>
</evidence>
<organism evidence="8 9">
    <name type="scientific">Salinarimonas soli</name>
    <dbReference type="NCBI Taxonomy" id="1638099"/>
    <lineage>
        <taxon>Bacteria</taxon>
        <taxon>Pseudomonadati</taxon>
        <taxon>Pseudomonadota</taxon>
        <taxon>Alphaproteobacteria</taxon>
        <taxon>Hyphomicrobiales</taxon>
        <taxon>Salinarimonadaceae</taxon>
        <taxon>Salinarimonas</taxon>
    </lineage>
</organism>
<accession>A0A5B2VDC8</accession>
<keyword evidence="3" id="KW-0456">Lyase</keyword>
<evidence type="ECO:0000256" key="5">
    <source>
        <dbReference type="ARBA" id="ARBA00032523"/>
    </source>
</evidence>
<evidence type="ECO:0000256" key="2">
    <source>
        <dbReference type="ARBA" id="ARBA00012553"/>
    </source>
</evidence>
<dbReference type="EMBL" id="VUOA01000019">
    <property type="protein sequence ID" value="KAA2237513.1"/>
    <property type="molecule type" value="Genomic_DNA"/>
</dbReference>
<evidence type="ECO:0000256" key="4">
    <source>
        <dbReference type="ARBA" id="ARBA00023270"/>
    </source>
</evidence>
<keyword evidence="9" id="KW-1185">Reference proteome</keyword>
<dbReference type="Pfam" id="PF04476">
    <property type="entry name" value="4HFCP_synth"/>
    <property type="match status" value="1"/>
</dbReference>
<dbReference type="PIRSF" id="PIRSF015957">
    <property type="entry name" value="UCP015957"/>
    <property type="match status" value="1"/>
</dbReference>
<name>A0A5B2VDC8_9HYPH</name>
<keyword evidence="4" id="KW-0704">Schiff base</keyword>
<dbReference type="Proteomes" id="UP000323142">
    <property type="component" value="Unassembled WGS sequence"/>
</dbReference>
<evidence type="ECO:0000313" key="9">
    <source>
        <dbReference type="Proteomes" id="UP000323142"/>
    </source>
</evidence>
<feature type="active site" description="Schiff-base intermediate with substrate" evidence="7">
    <location>
        <position position="40"/>
    </location>
</feature>
<sequence>MPHAIGFSLDQPAPRLLVSVRDTREAVEAAGAGADLVDAKDPDEGALGSLAPDTVRAITLAVGGRACVSAVAGEAAGLGDLVTRIRVTAACGVGMVKVALSPALAADPDLERLAGALGALGTPTVAVLFAEDGPRTEWLPNLALAGFAGAMIDTRGKAGLRLTDHLTLSALTDFVMACRRLGLLSGLAGSLTLDDIPRLSGCGPSYLGFRGGLSVGSDRRGRLDPARVSEARRRLAPVAA</sequence>
<dbReference type="OrthoDB" id="7580479at2"/>
<dbReference type="AlphaFoldDB" id="A0A5B2VDC8"/>
<evidence type="ECO:0000256" key="1">
    <source>
        <dbReference type="ARBA" id="ARBA00003810"/>
    </source>
</evidence>
<dbReference type="RefSeq" id="WP_149817383.1">
    <property type="nucleotide sequence ID" value="NZ_VUOA01000019.1"/>
</dbReference>
<feature type="active site" description="Proton acceptor" evidence="7">
    <location>
        <position position="97"/>
    </location>
</feature>
<reference evidence="8 9" key="1">
    <citation type="submission" date="2019-09" db="EMBL/GenBank/DDBJ databases">
        <title>Salinarimonas rosea gen. nov., sp. nov., a new member of the a-2 subgroup of the Proteobacteria.</title>
        <authorList>
            <person name="Liu J."/>
        </authorList>
    </citation>
    <scope>NUCLEOTIDE SEQUENCE [LARGE SCALE GENOMIC DNA]</scope>
    <source>
        <strain evidence="8 9">BN140002</strain>
    </source>
</reference>
<evidence type="ECO:0000256" key="6">
    <source>
        <dbReference type="ARBA" id="ARBA00047628"/>
    </source>
</evidence>
<dbReference type="InterPro" id="IPR007565">
    <property type="entry name" value="4HFCP_synth"/>
</dbReference>
<evidence type="ECO:0000256" key="7">
    <source>
        <dbReference type="PIRSR" id="PIRSR015957-1"/>
    </source>
</evidence>
<reference evidence="8 9" key="2">
    <citation type="submission" date="2019-09" db="EMBL/GenBank/DDBJ databases">
        <authorList>
            <person name="Jin C."/>
        </authorList>
    </citation>
    <scope>NUCLEOTIDE SEQUENCE [LARGE SCALE GENOMIC DNA]</scope>
    <source>
        <strain evidence="8 9">BN140002</strain>
    </source>
</reference>
<gene>
    <name evidence="8" type="ORF">F0L46_11025</name>
</gene>
<comment type="caution">
    <text evidence="8">The sequence shown here is derived from an EMBL/GenBank/DDBJ whole genome shotgun (WGS) entry which is preliminary data.</text>
</comment>
<protein>
    <recommendedName>
        <fullName evidence="2">(5-formylfuran-3-yl)methyl phosphate synthase</fullName>
        <ecNumber evidence="2">4.2.3.153</ecNumber>
    </recommendedName>
    <alternativeName>
        <fullName evidence="5">4-(hydroxymethyl)-2-furancarboxaldehyde-phosphate synthase</fullName>
    </alternativeName>
</protein>
<evidence type="ECO:0000313" key="8">
    <source>
        <dbReference type="EMBL" id="KAA2237513.1"/>
    </source>
</evidence>